<proteinExistence type="predicted"/>
<sequence length="234" mass="26450">MSILDVVKGAATVLGMDVPTLVYGNTNREMVEMQELANIMASEIVDAYDWQKLLVLKTFTGNGTTADFDLPDDYERMQQTSSLWSSRWLWATSHLTSPDQWIELQVTPIATVNGYWIIFGDQFHQWPVMATSETVKFFYVSNQIVSASNGSLKTMFTEDADTFRLSERLLKLAIIYRWKQNKGLAYQQALDDFETLKLRLIDKDPGSKPVVSGQPPLSWRGRNVAWPGTVTGAP</sequence>
<name>A0A271LQV5_9HYPH</name>
<dbReference type="Proteomes" id="UP000216442">
    <property type="component" value="Unassembled WGS sequence"/>
</dbReference>
<gene>
    <name evidence="1" type="ORF">CIT26_07905</name>
</gene>
<comment type="caution">
    <text evidence="1">The sequence shown here is derived from an EMBL/GenBank/DDBJ whole genome shotgun (WGS) entry which is preliminary data.</text>
</comment>
<dbReference type="AlphaFoldDB" id="A0A271LQV5"/>
<keyword evidence="2" id="KW-1185">Reference proteome</keyword>
<dbReference type="RefSeq" id="WP_095492070.1">
    <property type="nucleotide sequence ID" value="NZ_NPKJ01000027.1"/>
</dbReference>
<organism evidence="1 2">
    <name type="scientific">Mesorhizobium temperatum</name>
    <dbReference type="NCBI Taxonomy" id="241416"/>
    <lineage>
        <taxon>Bacteria</taxon>
        <taxon>Pseudomonadati</taxon>
        <taxon>Pseudomonadota</taxon>
        <taxon>Alphaproteobacteria</taxon>
        <taxon>Hyphomicrobiales</taxon>
        <taxon>Phyllobacteriaceae</taxon>
        <taxon>Mesorhizobium</taxon>
    </lineage>
</organism>
<dbReference type="Pfam" id="PF24175">
    <property type="entry name" value="SU10_adaptor"/>
    <property type="match status" value="1"/>
</dbReference>
<accession>A0A271LQV5</accession>
<dbReference type="InterPro" id="IPR056209">
    <property type="entry name" value="SU10_adaptor"/>
</dbReference>
<evidence type="ECO:0000313" key="1">
    <source>
        <dbReference type="EMBL" id="PAQ10513.1"/>
    </source>
</evidence>
<reference evidence="1 2" key="1">
    <citation type="submission" date="2017-08" db="EMBL/GenBank/DDBJ databases">
        <title>Mesorhizobium wenxinae sp. nov., a novel rhizobial species isolated from root nodules of chickpea (Cicer arietinum L.).</title>
        <authorList>
            <person name="Zhang J."/>
        </authorList>
    </citation>
    <scope>NUCLEOTIDE SEQUENCE [LARGE SCALE GENOMIC DNA]</scope>
    <source>
        <strain evidence="1 2">SDW018</strain>
    </source>
</reference>
<evidence type="ECO:0000313" key="2">
    <source>
        <dbReference type="Proteomes" id="UP000216442"/>
    </source>
</evidence>
<protein>
    <submittedName>
        <fullName evidence="1">Uncharacterized protein</fullName>
    </submittedName>
</protein>
<dbReference type="EMBL" id="NPKJ01000027">
    <property type="protein sequence ID" value="PAQ10513.1"/>
    <property type="molecule type" value="Genomic_DNA"/>
</dbReference>
<dbReference type="OrthoDB" id="7220388at2"/>